<dbReference type="GO" id="GO:0005886">
    <property type="term" value="C:plasma membrane"/>
    <property type="evidence" value="ECO:0007669"/>
    <property type="project" value="TreeGrafter"/>
</dbReference>
<keyword evidence="4" id="KW-1185">Reference proteome</keyword>
<dbReference type="SUPFAM" id="SSF82714">
    <property type="entry name" value="Multidrug efflux transporter AcrB TolC docking domain, DN and DC subdomains"/>
    <property type="match status" value="2"/>
</dbReference>
<dbReference type="Gene3D" id="3.30.70.1430">
    <property type="entry name" value="Multidrug efflux transporter AcrB pore domain"/>
    <property type="match status" value="2"/>
</dbReference>
<dbReference type="EMBL" id="CP042997">
    <property type="protein sequence ID" value="QEH32535.1"/>
    <property type="molecule type" value="Genomic_DNA"/>
</dbReference>
<dbReference type="Gene3D" id="3.30.70.1440">
    <property type="entry name" value="Multidrug efflux transporter AcrB pore domain"/>
    <property type="match status" value="1"/>
</dbReference>
<dbReference type="RefSeq" id="WP_246196385.1">
    <property type="nucleotide sequence ID" value="NZ_CP042997.1"/>
</dbReference>
<feature type="transmembrane region" description="Helical" evidence="2">
    <location>
        <begin position="30"/>
        <end position="48"/>
    </location>
</feature>
<proteinExistence type="predicted"/>
<name>A0A5B9VXN0_9BACT</name>
<keyword evidence="2" id="KW-1133">Transmembrane helix</keyword>
<gene>
    <name evidence="3" type="primary">czcA_2</name>
    <name evidence="3" type="ORF">OJF2_10120</name>
</gene>
<sequence length="1240" mass="134527">MAGNEQGLERPGNTPGGRLTIAQFFVYRQAIAWTLLVATLAWGVYAYSAMPQRQDPLIQIRSGVVLTAYPGASALEVEQELTRKVEKKLAENPAVEHVRSISRQGLSVVFVDLYDTTKDAEEVWHDLDGKLAAMPDLPSSGGAPVRPRLDKDFGDTVAVMLTLSSPPVPDSEIDRHAEVVARRLAEVRARADRGRLSGEPAPTTAARRASVVLVHPSGLDPALVERLGRSFLRDLAERKVADDGQFVGLRGAGAIDVRLAPGVDRRRLEEELTSWKAETLAAGLGHPDIWPPVVVESLDDLAAELRRAVRDEPGGVARYSYEQLHRFADRIQDRLRQSPRVGKVEQLGVVDEAIYLYLSGRRLGASGLDMQAIGRLLAARNLDVPGGEVQLNRGSLVVKPTGKLLGQADLEDIVVDGKDGYPIYLRDLAEIVRGYEDPPRMLHFRTVKEEARAEIGKAADTAGPHPLTTTRAVTLAVRHVKGTHIADFSRDVESALQSLKGVLPGDLRVERTSDEAERVERKIHEFDDCLIEAVAIVVVVALLFMEWRSALLVALSIPITLAMTLGACAAMGIDLQQVSIAALIIALGLLVDDPVVAGDAINREMAHGAPRDVAAWLGPQKLARAILYATITNCVAFLPLLLVTGVTGEFIYSLPIVVTASLVASRIVSMTFVPMLGRILLRGQLGLEAGLAEGGRGSRFARLYNGFSEVCMEYKWTSLAVCLIALAAGASLISLIGSSFFPKDLHNVFTVDLFLTEGTPIRRTKDEAMRAIAEIDALVGEEVEGYTTFVGAGGPRFWLSAVPEQPAPRYAQIMVHARDRHRTGAVAERLRRELPPRISSARVRVNQLETGPPIGIPVQVRLTGPDVATIRRLGEQVKDLLREHPGVTDIQDDWDPEIFRLGLKIDPDRANAAGVTNEVAANVVHGAVSGSTATTIRDRDRMIPVVLRLRPDERSRLSDLSTLGVPAAEGSRVPLDQIASFRAEAAAPKIARRDHERCLTVKCDAAPGVLPSRIVEFLEKRFAEVTPAWPPGYRVAFGGEKEEQAKGFASVRTAMIVSILAIYVALVMQFNSVTKPLVVFAAVPFGMVGGLMGLLLFDVPLGFMALLGLSSLAGVVISHVIVLFEYIEEAHERGEPLRRAVIDAALVRLRPVLVTVLATVGGLIPLVIRGGPLWEPLCYVQIVGLLLATLVTKVVVPVLYVLFVEDFHLIPWEEKAADEEPASVPKPAAPARREPATGRV</sequence>
<dbReference type="SUPFAM" id="SSF82866">
    <property type="entry name" value="Multidrug efflux transporter AcrB transmembrane domain"/>
    <property type="match status" value="2"/>
</dbReference>
<dbReference type="GO" id="GO:0042910">
    <property type="term" value="F:xenobiotic transmembrane transporter activity"/>
    <property type="evidence" value="ECO:0007669"/>
    <property type="project" value="TreeGrafter"/>
</dbReference>
<feature type="transmembrane region" description="Helical" evidence="2">
    <location>
        <begin position="650"/>
        <end position="673"/>
    </location>
</feature>
<evidence type="ECO:0000256" key="2">
    <source>
        <dbReference type="SAM" id="Phobius"/>
    </source>
</evidence>
<dbReference type="Gene3D" id="3.30.2090.10">
    <property type="entry name" value="Multidrug efflux transporter AcrB TolC docking domain, DN and DC subdomains"/>
    <property type="match status" value="2"/>
</dbReference>
<evidence type="ECO:0000256" key="1">
    <source>
        <dbReference type="SAM" id="MobiDB-lite"/>
    </source>
</evidence>
<dbReference type="PANTHER" id="PTHR32063:SF18">
    <property type="entry name" value="CATION EFFLUX SYSTEM PROTEIN"/>
    <property type="match status" value="1"/>
</dbReference>
<feature type="transmembrane region" description="Helical" evidence="2">
    <location>
        <begin position="1103"/>
        <end position="1127"/>
    </location>
</feature>
<feature type="transmembrane region" description="Helical" evidence="2">
    <location>
        <begin position="625"/>
        <end position="644"/>
    </location>
</feature>
<evidence type="ECO:0000313" key="3">
    <source>
        <dbReference type="EMBL" id="QEH32535.1"/>
    </source>
</evidence>
<dbReference type="Proteomes" id="UP000324233">
    <property type="component" value="Chromosome"/>
</dbReference>
<feature type="transmembrane region" description="Helical" evidence="2">
    <location>
        <begin position="1180"/>
        <end position="1203"/>
    </location>
</feature>
<protein>
    <submittedName>
        <fullName evidence="3">Cobalt-zinc-cadmium resistance protein CzcA</fullName>
    </submittedName>
</protein>
<keyword evidence="2" id="KW-0812">Transmembrane</keyword>
<evidence type="ECO:0000313" key="4">
    <source>
        <dbReference type="Proteomes" id="UP000324233"/>
    </source>
</evidence>
<feature type="transmembrane region" description="Helical" evidence="2">
    <location>
        <begin position="1147"/>
        <end position="1168"/>
    </location>
</feature>
<feature type="compositionally biased region" description="Basic and acidic residues" evidence="1">
    <location>
        <begin position="1231"/>
        <end position="1240"/>
    </location>
</feature>
<feature type="transmembrane region" description="Helical" evidence="2">
    <location>
        <begin position="719"/>
        <end position="741"/>
    </location>
</feature>
<dbReference type="SUPFAM" id="SSF82693">
    <property type="entry name" value="Multidrug efflux transporter AcrB pore domain, PN1, PN2, PC1 and PC2 subdomains"/>
    <property type="match status" value="2"/>
</dbReference>
<dbReference type="Gene3D" id="1.20.1640.10">
    <property type="entry name" value="Multidrug efflux transporter AcrB transmembrane domain"/>
    <property type="match status" value="3"/>
</dbReference>
<accession>A0A5B9VXN0</accession>
<dbReference type="Gene3D" id="3.30.70.1320">
    <property type="entry name" value="Multidrug efflux transporter AcrB pore domain like"/>
    <property type="match status" value="2"/>
</dbReference>
<dbReference type="InterPro" id="IPR001036">
    <property type="entry name" value="Acrflvin-R"/>
</dbReference>
<dbReference type="PANTHER" id="PTHR32063">
    <property type="match status" value="1"/>
</dbReference>
<feature type="transmembrane region" description="Helical" evidence="2">
    <location>
        <begin position="551"/>
        <end position="573"/>
    </location>
</feature>
<reference evidence="3 4" key="1">
    <citation type="submission" date="2019-08" db="EMBL/GenBank/DDBJ databases">
        <title>Deep-cultivation of Planctomycetes and their phenomic and genomic characterization uncovers novel biology.</title>
        <authorList>
            <person name="Wiegand S."/>
            <person name="Jogler M."/>
            <person name="Boedeker C."/>
            <person name="Pinto D."/>
            <person name="Vollmers J."/>
            <person name="Rivas-Marin E."/>
            <person name="Kohn T."/>
            <person name="Peeters S.H."/>
            <person name="Heuer A."/>
            <person name="Rast P."/>
            <person name="Oberbeckmann S."/>
            <person name="Bunk B."/>
            <person name="Jeske O."/>
            <person name="Meyerdierks A."/>
            <person name="Storesund J.E."/>
            <person name="Kallscheuer N."/>
            <person name="Luecker S."/>
            <person name="Lage O.M."/>
            <person name="Pohl T."/>
            <person name="Merkel B.J."/>
            <person name="Hornburger P."/>
            <person name="Mueller R.-W."/>
            <person name="Bruemmer F."/>
            <person name="Labrenz M."/>
            <person name="Spormann A.M."/>
            <person name="Op den Camp H."/>
            <person name="Overmann J."/>
            <person name="Amann R."/>
            <person name="Jetten M.S.M."/>
            <person name="Mascher T."/>
            <person name="Medema M.H."/>
            <person name="Devos D.P."/>
            <person name="Kaster A.-K."/>
            <person name="Ovreas L."/>
            <person name="Rohde M."/>
            <person name="Galperin M.Y."/>
            <person name="Jogler C."/>
        </authorList>
    </citation>
    <scope>NUCLEOTIDE SEQUENCE [LARGE SCALE GENOMIC DNA]</scope>
    <source>
        <strain evidence="3 4">OJF2</strain>
    </source>
</reference>
<dbReference type="InterPro" id="IPR027463">
    <property type="entry name" value="AcrB_DN_DC_subdom"/>
</dbReference>
<feature type="transmembrane region" description="Helical" evidence="2">
    <location>
        <begin position="1077"/>
        <end position="1097"/>
    </location>
</feature>
<dbReference type="AlphaFoldDB" id="A0A5B9VXN0"/>
<keyword evidence="2" id="KW-0472">Membrane</keyword>
<dbReference type="KEGG" id="agv:OJF2_10120"/>
<organism evidence="3 4">
    <name type="scientific">Aquisphaera giovannonii</name>
    <dbReference type="NCBI Taxonomy" id="406548"/>
    <lineage>
        <taxon>Bacteria</taxon>
        <taxon>Pseudomonadati</taxon>
        <taxon>Planctomycetota</taxon>
        <taxon>Planctomycetia</taxon>
        <taxon>Isosphaerales</taxon>
        <taxon>Isosphaeraceae</taxon>
        <taxon>Aquisphaera</taxon>
    </lineage>
</organism>
<dbReference type="Pfam" id="PF00873">
    <property type="entry name" value="ACR_tran"/>
    <property type="match status" value="2"/>
</dbReference>
<feature type="transmembrane region" description="Helical" evidence="2">
    <location>
        <begin position="1051"/>
        <end position="1070"/>
    </location>
</feature>
<feature type="region of interest" description="Disordered" evidence="1">
    <location>
        <begin position="1217"/>
        <end position="1240"/>
    </location>
</feature>